<gene>
    <name evidence="2" type="ORF">B0J11DRAFT_542664</name>
</gene>
<name>A0A9P9D3U8_9PLEO</name>
<dbReference type="GO" id="GO:0010181">
    <property type="term" value="F:FMN binding"/>
    <property type="evidence" value="ECO:0007669"/>
    <property type="project" value="InterPro"/>
</dbReference>
<evidence type="ECO:0000313" key="2">
    <source>
        <dbReference type="EMBL" id="KAH7112103.1"/>
    </source>
</evidence>
<dbReference type="Pfam" id="PF00724">
    <property type="entry name" value="Oxidored_FMN"/>
    <property type="match status" value="1"/>
</dbReference>
<keyword evidence="3" id="KW-1185">Reference proteome</keyword>
<organism evidence="2 3">
    <name type="scientific">Dendryphion nanum</name>
    <dbReference type="NCBI Taxonomy" id="256645"/>
    <lineage>
        <taxon>Eukaryota</taxon>
        <taxon>Fungi</taxon>
        <taxon>Dikarya</taxon>
        <taxon>Ascomycota</taxon>
        <taxon>Pezizomycotina</taxon>
        <taxon>Dothideomycetes</taxon>
        <taxon>Pleosporomycetidae</taxon>
        <taxon>Pleosporales</taxon>
        <taxon>Torulaceae</taxon>
        <taxon>Dendryphion</taxon>
    </lineage>
</organism>
<dbReference type="InterPro" id="IPR001155">
    <property type="entry name" value="OxRdtase_FMN_N"/>
</dbReference>
<evidence type="ECO:0000259" key="1">
    <source>
        <dbReference type="Pfam" id="PF00724"/>
    </source>
</evidence>
<dbReference type="InterPro" id="IPR013785">
    <property type="entry name" value="Aldolase_TIM"/>
</dbReference>
<proteinExistence type="predicted"/>
<sequence length="385" mass="43163">MSSLLQPFDMGNSISLRNRVCMSSMTRNRCIHDNKPTGASARHYATRARDGTGLIITEGIFIYLNGCDFLHSPVLFKEEHAVAWKQVTDAVHQEGGKIIAQLWHGGRSQNENMPLLKENNYPVLAPSNIPSNSGKYRNIDGEPGHSRNITEISDPEEIIGQYRNSATLAKKAGFDGIEILAQGDFLLHNFLLSRSNQRTDKYGGSAKNRCRFVLEVIDAIVEFWSPSVVGIKICPSDNLGDTASPYAEVSETYTYLIKQVVSQELGFIDLSRRGYVLEPGQVRLNGTELPRDYEPLHEFGPMIKFPGSKTSLMANHEYTVEEAEKLVQEAKIDMVAFGRPFIYNPDVITRIRRNVPFATNSRGDHVLYGPYETPDENYNDWPSAS</sequence>
<evidence type="ECO:0000313" key="3">
    <source>
        <dbReference type="Proteomes" id="UP000700596"/>
    </source>
</evidence>
<feature type="domain" description="NADH:flavin oxidoreductase/NADH oxidase N-terminal" evidence="1">
    <location>
        <begin position="4"/>
        <end position="355"/>
    </location>
</feature>
<dbReference type="Gene3D" id="3.20.20.70">
    <property type="entry name" value="Aldolase class I"/>
    <property type="match status" value="1"/>
</dbReference>
<dbReference type="PANTHER" id="PTHR22893:SF91">
    <property type="entry name" value="NADPH DEHYDROGENASE 2-RELATED"/>
    <property type="match status" value="1"/>
</dbReference>
<dbReference type="GO" id="GO:0016491">
    <property type="term" value="F:oxidoreductase activity"/>
    <property type="evidence" value="ECO:0007669"/>
    <property type="project" value="InterPro"/>
</dbReference>
<dbReference type="InterPro" id="IPR045247">
    <property type="entry name" value="Oye-like"/>
</dbReference>
<dbReference type="EMBL" id="JAGMWT010000022">
    <property type="protein sequence ID" value="KAH7112103.1"/>
    <property type="molecule type" value="Genomic_DNA"/>
</dbReference>
<dbReference type="OrthoDB" id="276546at2759"/>
<comment type="caution">
    <text evidence="2">The sequence shown here is derived from an EMBL/GenBank/DDBJ whole genome shotgun (WGS) entry which is preliminary data.</text>
</comment>
<reference evidence="2" key="1">
    <citation type="journal article" date="2021" name="Nat. Commun.">
        <title>Genetic determinants of endophytism in the Arabidopsis root mycobiome.</title>
        <authorList>
            <person name="Mesny F."/>
            <person name="Miyauchi S."/>
            <person name="Thiergart T."/>
            <person name="Pickel B."/>
            <person name="Atanasova L."/>
            <person name="Karlsson M."/>
            <person name="Huettel B."/>
            <person name="Barry K.W."/>
            <person name="Haridas S."/>
            <person name="Chen C."/>
            <person name="Bauer D."/>
            <person name="Andreopoulos W."/>
            <person name="Pangilinan J."/>
            <person name="LaButti K."/>
            <person name="Riley R."/>
            <person name="Lipzen A."/>
            <person name="Clum A."/>
            <person name="Drula E."/>
            <person name="Henrissat B."/>
            <person name="Kohler A."/>
            <person name="Grigoriev I.V."/>
            <person name="Martin F.M."/>
            <person name="Hacquard S."/>
        </authorList>
    </citation>
    <scope>NUCLEOTIDE SEQUENCE</scope>
    <source>
        <strain evidence="2">MPI-CAGE-CH-0243</strain>
    </source>
</reference>
<dbReference type="AlphaFoldDB" id="A0A9P9D3U8"/>
<dbReference type="Proteomes" id="UP000700596">
    <property type="component" value="Unassembled WGS sequence"/>
</dbReference>
<accession>A0A9P9D3U8</accession>
<dbReference type="PANTHER" id="PTHR22893">
    <property type="entry name" value="NADH OXIDOREDUCTASE-RELATED"/>
    <property type="match status" value="1"/>
</dbReference>
<protein>
    <recommendedName>
        <fullName evidence="1">NADH:flavin oxidoreductase/NADH oxidase N-terminal domain-containing protein</fullName>
    </recommendedName>
</protein>
<dbReference type="SUPFAM" id="SSF51395">
    <property type="entry name" value="FMN-linked oxidoreductases"/>
    <property type="match status" value="1"/>
</dbReference>